<feature type="chain" id="PRO_5037555293" evidence="2">
    <location>
        <begin position="25"/>
        <end position="1755"/>
    </location>
</feature>
<evidence type="ECO:0000256" key="2">
    <source>
        <dbReference type="SAM" id="SignalP"/>
    </source>
</evidence>
<protein>
    <submittedName>
        <fullName evidence="4">DUF11 domain-containing protein</fullName>
    </submittedName>
</protein>
<dbReference type="InterPro" id="IPR051172">
    <property type="entry name" value="Chlamydia_OmcB"/>
</dbReference>
<feature type="compositionally biased region" description="Polar residues" evidence="1">
    <location>
        <begin position="1728"/>
        <end position="1737"/>
    </location>
</feature>
<dbReference type="EMBL" id="JAFMYU010000002">
    <property type="protein sequence ID" value="MBO0930054.1"/>
    <property type="molecule type" value="Genomic_DNA"/>
</dbReference>
<accession>A0A939JWJ3</accession>
<keyword evidence="2" id="KW-0732">Signal</keyword>
<reference evidence="4 5" key="1">
    <citation type="submission" date="2021-03" db="EMBL/GenBank/DDBJ databases">
        <title>Fibrella sp. HMF5036 genome sequencing and assembly.</title>
        <authorList>
            <person name="Kang H."/>
            <person name="Kim H."/>
            <person name="Bae S."/>
            <person name="Joh K."/>
        </authorList>
    </citation>
    <scope>NUCLEOTIDE SEQUENCE [LARGE SCALE GENOMIC DNA]</scope>
    <source>
        <strain evidence="4 5">HMF5036</strain>
    </source>
</reference>
<dbReference type="Pfam" id="PF01345">
    <property type="entry name" value="DUF11"/>
    <property type="match status" value="2"/>
</dbReference>
<dbReference type="InterPro" id="IPR001434">
    <property type="entry name" value="OmcB-like_DUF11"/>
</dbReference>
<dbReference type="PANTHER" id="PTHR34819">
    <property type="entry name" value="LARGE CYSTEINE-RICH PERIPLASMIC PROTEIN OMCB"/>
    <property type="match status" value="1"/>
</dbReference>
<feature type="region of interest" description="Disordered" evidence="1">
    <location>
        <begin position="1565"/>
        <end position="1629"/>
    </location>
</feature>
<dbReference type="SUPFAM" id="SSF110296">
    <property type="entry name" value="Oligoxyloglucan reducing end-specific cellobiohydrolase"/>
    <property type="match status" value="1"/>
</dbReference>
<dbReference type="NCBIfam" id="TIGR01451">
    <property type="entry name" value="B_ant_repeat"/>
    <property type="match status" value="1"/>
</dbReference>
<dbReference type="CDD" id="cd15482">
    <property type="entry name" value="Sialidase_non-viral"/>
    <property type="match status" value="1"/>
</dbReference>
<dbReference type="Gene3D" id="2.60.40.10">
    <property type="entry name" value="Immunoglobulins"/>
    <property type="match status" value="2"/>
</dbReference>
<feature type="region of interest" description="Disordered" evidence="1">
    <location>
        <begin position="1725"/>
        <end position="1755"/>
    </location>
</feature>
<evidence type="ECO:0000256" key="1">
    <source>
        <dbReference type="SAM" id="MobiDB-lite"/>
    </source>
</evidence>
<dbReference type="RefSeq" id="WP_207334018.1">
    <property type="nucleotide sequence ID" value="NZ_JAFMYU010000002.1"/>
</dbReference>
<evidence type="ECO:0000259" key="3">
    <source>
        <dbReference type="Pfam" id="PF01345"/>
    </source>
</evidence>
<gene>
    <name evidence="4" type="ORF">J2I48_03570</name>
</gene>
<evidence type="ECO:0000313" key="4">
    <source>
        <dbReference type="EMBL" id="MBO0930054.1"/>
    </source>
</evidence>
<feature type="domain" description="DUF11" evidence="3">
    <location>
        <begin position="1471"/>
        <end position="1577"/>
    </location>
</feature>
<evidence type="ECO:0000313" key="5">
    <source>
        <dbReference type="Proteomes" id="UP000664795"/>
    </source>
</evidence>
<feature type="domain" description="DUF11" evidence="3">
    <location>
        <begin position="1630"/>
        <end position="1737"/>
    </location>
</feature>
<feature type="compositionally biased region" description="Polar residues" evidence="1">
    <location>
        <begin position="1565"/>
        <end position="1579"/>
    </location>
</feature>
<dbReference type="SUPFAM" id="SSF50939">
    <property type="entry name" value="Sialidases"/>
    <property type="match status" value="1"/>
</dbReference>
<dbReference type="InterPro" id="IPR013783">
    <property type="entry name" value="Ig-like_fold"/>
</dbReference>
<dbReference type="InterPro" id="IPR047589">
    <property type="entry name" value="DUF11_rpt"/>
</dbReference>
<proteinExistence type="predicted"/>
<sequence length="1755" mass="184976">MQLRYLLISFLALNFFTPFNTATAQNRPSPADSAFLANPRRLDSLRRAAEVWDQDRQKDPALNRVPTERLEAARQQIKLSAAKGGASQAGIPGLTWTERGPLGFATDIRTLLVDPNDPNQKKVWAGSLTGGLWYTPDITDANASWTVVSDAWENRVVSALAADPASPQVMYAGTGEMISQPYFPTGGGIWKTTNGGTTWAHLNSTIPAQSGSALQQAFRGISKIMVSTGSVVFAATTGGILRSTDGGSSWSFVLAPQQSIGGTPIAGGEDIMSDFEMGSDGILFAATRTGRVFRATNTAGTSWTEITPPGTSPYNGTRTELALAPSTSGTGQVVYAIGVFYNNANYSKDIKWFVRSTDAGTTWTTSPRPTYLYGAASSYDFTNGDGVRTLQLAVHPTDPLTVYAPGGSAVYSSTDGGTTWTGTSSYARVFALLVRPTNTVLATATGMMYATTFPTTASSSDRRNKGFGTTSVSSSSMRNVAASSYVLLGGENELYVADMLDAGASSGQTVYGANSKRVFVDQDQPYISLSVDAYGYMVRKNTLVSPYWTSGTLPGNFFSYNPAIDYDSPTNTLYLWNLGFYRVTDIGGTNTVASWNLPIAQPSCMKVGKGANTLFINTDRYASASQLFKVTNTNQASPTITRIDGGAMSANGSVSSIDVGATDNELLVTLSNYGVQSVWYTNDGGANWYSKDEPGYGLPDIPVNGALFNPVDRRQVMLATQLGVWSTTDITAANPAWTLSTTGMPLIQTNHLSYRPADGRVLVSTLGRGVWETNVWAVPFTAPQLTVGPLSTTALCVNSTLPVSFTLANGSSTQYKVRLSNANGTFAESQYLGLYTTIIGSGTSSPITVTMPSYATYSDKYRIQVEAVDLGVTATASETLVLSDLSRGSAAVKDRRNFYDDYAITFSYGSNNICPGSTAVLIAYGSFRPSVSYRWSKDGVILSGQQSATLSTSVAGLYSFTATEGGCSLAPYSAYNLTTSTTLYNFTAYDFAHKDPICTGTSSILGVATLGESASYQWYKDGVAVSGATSMSYAATESGLYAYSVQEGSCLMNRSGEAQLVFSNLIYPTPINVGYGDTPVLCGGNTVRLEIDYNGPLKTSFQWFKDNNPIVGATQNTIYVSQPGVYTLQSRRGNCTAFAEPITVSEAKQRFNEVSLTGSATVCAGTTKPLYSKLTTVGLQWMKDGVDIPGAVYSSYNAISSGSYTVRTITTGGCSTTAPAVSITFSPQIMMGLAASENCLSASLLTPYESVPGSGQYTWYRDGIAFQTTTGNYVNVNQSGVYSFTASFGTCTGISKSYKVKLGAPAKPVIITLRNLVQCASATTVLRPASGSYSYWKRNGSRITFGSSGDANVYPTQSGRYTLVYDEGGCYTESDPVDVVVGVPTAATLTGNALVQGGQPAAVAVGFSGPAPWSFTLSNGQTVENVYQNPYPLSLTATATTSYSLAAIRNYCGPGTGSGTARLTIGSGSADLTLSSVVSSRIPRLGDIVSYSFTVANAGPQDAQGVQLTDRLPAGLTFIDGSPGWQTATDGSLSVAVGSVLVGQAVTVSFRAQVNAGGAFVNATEVSASQTPDPDSQPGSGTGDGEDDATQTDIRTADATGPLLASANPNQRSLPMLIKNQPTPSPDKADLSLQLQASTVTPQANETVTLNAIVTNQGSLATSGVRVDVLLPGGFYRNSNNAWIGLTGPTTISLYINVLTNGTTATATLLWRPTTSAQVFAEIADSATPDSDSTPANHATRPGEDDESVVTVRVK</sequence>
<name>A0A939JWJ3_9BACT</name>
<dbReference type="Proteomes" id="UP000664795">
    <property type="component" value="Unassembled WGS sequence"/>
</dbReference>
<comment type="caution">
    <text evidence="4">The sequence shown here is derived from an EMBL/GenBank/DDBJ whole genome shotgun (WGS) entry which is preliminary data.</text>
</comment>
<organism evidence="4 5">
    <name type="scientific">Fibrella aquatilis</name>
    <dbReference type="NCBI Taxonomy" id="2817059"/>
    <lineage>
        <taxon>Bacteria</taxon>
        <taxon>Pseudomonadati</taxon>
        <taxon>Bacteroidota</taxon>
        <taxon>Cytophagia</taxon>
        <taxon>Cytophagales</taxon>
        <taxon>Spirosomataceae</taxon>
        <taxon>Fibrella</taxon>
    </lineage>
</organism>
<dbReference type="PANTHER" id="PTHR34819:SF3">
    <property type="entry name" value="CELL SURFACE PROTEIN"/>
    <property type="match status" value="1"/>
</dbReference>
<dbReference type="Gene3D" id="2.130.10.10">
    <property type="entry name" value="YVTN repeat-like/Quinoprotein amine dehydrogenase"/>
    <property type="match status" value="2"/>
</dbReference>
<dbReference type="InterPro" id="IPR036278">
    <property type="entry name" value="Sialidase_sf"/>
</dbReference>
<dbReference type="InterPro" id="IPR015943">
    <property type="entry name" value="WD40/YVTN_repeat-like_dom_sf"/>
</dbReference>
<feature type="signal peptide" evidence="2">
    <location>
        <begin position="1"/>
        <end position="24"/>
    </location>
</feature>
<keyword evidence="5" id="KW-1185">Reference proteome</keyword>